<dbReference type="EnsemblMetazoa" id="XM_038014516.1">
    <property type="protein sequence ID" value="XP_037870444.1"/>
    <property type="gene ID" value="LOC101738311"/>
</dbReference>
<dbReference type="GO" id="GO:0141100">
    <property type="term" value="F:tRNA (guanine(18)-2'-O)-methyltransferase activity"/>
    <property type="evidence" value="ECO:0007669"/>
    <property type="project" value="UniProtKB-EC"/>
</dbReference>
<dbReference type="GO" id="GO:0030488">
    <property type="term" value="P:tRNA methylation"/>
    <property type="evidence" value="ECO:0007669"/>
    <property type="project" value="InterPro"/>
</dbReference>
<dbReference type="CDD" id="cd18091">
    <property type="entry name" value="SpoU-like_TRM3-like"/>
    <property type="match status" value="1"/>
</dbReference>
<protein>
    <recommendedName>
        <fullName evidence="10">tRNA (guanosine(18)-2'-O)-methyltransferase TARBP1</fullName>
        <ecNumber evidence="9">2.1.1.34</ecNumber>
    </recommendedName>
    <alternativeName>
        <fullName evidence="11">TAR RNA-binding protein 1</fullName>
    </alternativeName>
</protein>
<keyword evidence="5" id="KW-0694">RNA-binding</keyword>
<reference evidence="13" key="2">
    <citation type="submission" date="2022-06" db="UniProtKB">
        <authorList>
            <consortium name="EnsemblMetazoa"/>
        </authorList>
    </citation>
    <scope>IDENTIFICATION</scope>
    <source>
        <strain evidence="13">p50T (Dazao)</strain>
    </source>
</reference>
<keyword evidence="6" id="KW-0007">Acetylation</keyword>
<evidence type="ECO:0000256" key="10">
    <source>
        <dbReference type="ARBA" id="ARBA00093636"/>
    </source>
</evidence>
<dbReference type="InterPro" id="IPR044748">
    <property type="entry name" value="Trm3/TARBP1_C"/>
</dbReference>
<evidence type="ECO:0000256" key="2">
    <source>
        <dbReference type="ARBA" id="ARBA00022603"/>
    </source>
</evidence>
<evidence type="ECO:0000256" key="6">
    <source>
        <dbReference type="ARBA" id="ARBA00022990"/>
    </source>
</evidence>
<dbReference type="InterPro" id="IPR045330">
    <property type="entry name" value="TRM3/TARBP1"/>
</dbReference>
<evidence type="ECO:0000259" key="12">
    <source>
        <dbReference type="Pfam" id="PF00588"/>
    </source>
</evidence>
<evidence type="ECO:0000313" key="14">
    <source>
        <dbReference type="Proteomes" id="UP000005204"/>
    </source>
</evidence>
<dbReference type="RefSeq" id="XP_037870444.1">
    <property type="nucleotide sequence ID" value="XM_038014516.2"/>
</dbReference>
<dbReference type="GeneID" id="101738311"/>
<evidence type="ECO:0000256" key="8">
    <source>
        <dbReference type="ARBA" id="ARBA00093361"/>
    </source>
</evidence>
<evidence type="ECO:0000256" key="7">
    <source>
        <dbReference type="ARBA" id="ARBA00093266"/>
    </source>
</evidence>
<keyword evidence="14" id="KW-1185">Reference proteome</keyword>
<evidence type="ECO:0000256" key="1">
    <source>
        <dbReference type="ARBA" id="ARBA00007228"/>
    </source>
</evidence>
<dbReference type="Pfam" id="PF00588">
    <property type="entry name" value="SpoU_methylase"/>
    <property type="match status" value="1"/>
</dbReference>
<dbReference type="FunFam" id="3.40.1280.10:FF:000010">
    <property type="entry name" value="probable methyltransferase TARBP1"/>
    <property type="match status" value="1"/>
</dbReference>
<dbReference type="KEGG" id="bmor:101738311"/>
<feature type="domain" description="tRNA/rRNA methyltransferase SpoU type" evidence="12">
    <location>
        <begin position="1262"/>
        <end position="1404"/>
    </location>
</feature>
<keyword evidence="3" id="KW-0808">Transferase</keyword>
<dbReference type="GO" id="GO:0003723">
    <property type="term" value="F:RNA binding"/>
    <property type="evidence" value="ECO:0007669"/>
    <property type="project" value="UniProtKB-KW"/>
</dbReference>
<dbReference type="PANTHER" id="PTHR12029:SF11">
    <property type="entry name" value="METHYLTRANSFERASE TARBP1-RELATED"/>
    <property type="match status" value="1"/>
</dbReference>
<dbReference type="InterPro" id="IPR029026">
    <property type="entry name" value="tRNA_m1G_MTases_N"/>
</dbReference>
<proteinExistence type="inferred from homology"/>
<evidence type="ECO:0000256" key="9">
    <source>
        <dbReference type="ARBA" id="ARBA00093594"/>
    </source>
</evidence>
<evidence type="ECO:0000313" key="13">
    <source>
        <dbReference type="EnsemblMetazoa" id="XP_037870444.1"/>
    </source>
</evidence>
<dbReference type="Gene3D" id="3.40.1280.10">
    <property type="match status" value="1"/>
</dbReference>
<dbReference type="InterPro" id="IPR001537">
    <property type="entry name" value="SpoU_MeTrfase"/>
</dbReference>
<organism evidence="13 14">
    <name type="scientific">Bombyx mori</name>
    <name type="common">Silk moth</name>
    <dbReference type="NCBI Taxonomy" id="7091"/>
    <lineage>
        <taxon>Eukaryota</taxon>
        <taxon>Metazoa</taxon>
        <taxon>Ecdysozoa</taxon>
        <taxon>Arthropoda</taxon>
        <taxon>Hexapoda</taxon>
        <taxon>Insecta</taxon>
        <taxon>Pterygota</taxon>
        <taxon>Neoptera</taxon>
        <taxon>Endopterygota</taxon>
        <taxon>Lepidoptera</taxon>
        <taxon>Glossata</taxon>
        <taxon>Ditrysia</taxon>
        <taxon>Bombycoidea</taxon>
        <taxon>Bombycidae</taxon>
        <taxon>Bombycinae</taxon>
        <taxon>Bombyx</taxon>
    </lineage>
</organism>
<dbReference type="SMR" id="A0A8R2M0F3"/>
<name>A0A8R2M0F3_BOMMO</name>
<sequence>MDSSDEILSFLDLLDLDEELIDKRLNSIMLRINHSNDHLKNALQLLQYKHLINTREDSECENKRECDFVVQLIQNAHDENLKYICKILKIVLRLNPSTIVSKSEHILQQILSNMALPDKPETEFNDNNKNIILNLEITNSILDAVISSNEKISLLFLTNPLENILYCNNDKVKFYFLTSTVPKLFECILGYRILDRIWDHITILQLNNNEACLKIMSCLSDYYLPSFDAQGNAKFESVIAMKSEFWSMILLGLNSNDTSIRRIAIYLGKRAIDNLMFLKMDFRASNDDFIIFFWEHKNAITHKKNWENYFILIESLEETQSNIVLPSIQLFDSLKHIGNHWLNCCFNIGLKHDNTEVRLRCIENRLKVKFCSRNEAITLLEALNDLNIYHNSKEYRLLKESISKCLLDSDCLESVINVIPNIKWSPVPLYHLSYVLGEIKLQNPVNFRIFCDKIKEILKLHCTNIPIRKAVYINISHFIANNCYGIDWESYGNIYPLFHFELFENQSLNTNPFILLVNTMSVEKDEEHDFFKFITKSYENIDFALLYLKQNDKNRDIFIEEIASKLKNVGEVISRQYCDKLECFRDVIYLINIHTKTLKDENSFMKTLNMMISKEYSVILHYILELLMSDVVLSIEELKVLLKDQTIMIYNTDNNCAHILLHLFKSSILLLNDENTNIFKKAFSLTVIDCLVFENLANNSVLLNHVDNILTEVEIVKFGEMDTINNAENVSKFKNIFHEESCILIYKIMNKKILNVKTIVKYVEKVIDCGGYGCLKWILKIIKKVLKKLLNDDTIQFDIPQFLNRSWKEIEELKSNSQYTPCIEEFVNIITDDDLLMKLSNNIIVFYCSKIIEYGPARNISLYFLTRQLNKKEILTSELVYVICEILLYNPVLKKDQRTIENIEIDIKNNGKFKLKDKSFRNHHNYEIQYLALSTLSKINDLETLKIIINIFMNKMNEVFKNKVRYHGNSQTHRLIATALQNTLFIALLDSRTIDDGAMDWCLKLLGKLPHQASVKIYLEWHISLCLYLKKIILNEDLQKLLGSYNIPISSQFMILYWLMKRKLSTKRFVNDEYDFVMDTLLSHTMGQMFNTRLHAQYLAADLYRRNEIHAAKYEYTIRVIEKTFAESKRDKNFLKLKNDYFVNNFDIINNLTPYFIYECSSKLSDATLNEVKDLETVKHQLNVINENIKIDMGDDLKTEWLRGHASDEEFEEYERICVLNQREDYSKECVGTIQKKYIPWKNMSDVNSYDHSKKKEIIGDLIVVASLVDKLPNLGGMARTSEVFGVRSYVVGSLRHLQDKQFQGLSVSAERWIDVEEVRPGQPLKEFLANKKSEGYSVVAAEQTSTSVKLESFKFPKKTVLLLGHEKEGVPCDLLPLMDQCVEIPQRGVVRSLNVHVAAAIFVWEYTRQNVL</sequence>
<comment type="similarity">
    <text evidence="1">Belongs to the class IV-like SAM-binding methyltransferase superfamily. RNA methyltransferase TrmH family.</text>
</comment>
<dbReference type="PANTHER" id="PTHR12029">
    <property type="entry name" value="RNA METHYLTRANSFERASE"/>
    <property type="match status" value="1"/>
</dbReference>
<evidence type="ECO:0000256" key="11">
    <source>
        <dbReference type="ARBA" id="ARBA00093656"/>
    </source>
</evidence>
<dbReference type="SUPFAM" id="SSF75217">
    <property type="entry name" value="alpha/beta knot"/>
    <property type="match status" value="1"/>
</dbReference>
<accession>A0A8R2M0F3</accession>
<keyword evidence="4" id="KW-0949">S-adenosyl-L-methionine</keyword>
<comment type="function">
    <text evidence="8">S-adenosyl-L-methionine-dependent 2'-O-ribose methyltransferase that catalyzes the formation of 2'-O-methylguanosine at position 18 (Gm18) in a subset of tRNA. Selectively mediates Gm18 methylation of tRNAGln-TTG/CTG and tRNASer-TGA/GCT. Gm18 modification can enhance the stability of modified tRNAs.</text>
</comment>
<evidence type="ECO:0000256" key="4">
    <source>
        <dbReference type="ARBA" id="ARBA00022691"/>
    </source>
</evidence>
<evidence type="ECO:0000256" key="3">
    <source>
        <dbReference type="ARBA" id="ARBA00022679"/>
    </source>
</evidence>
<keyword evidence="2" id="KW-0489">Methyltransferase</keyword>
<dbReference type="InterPro" id="IPR029028">
    <property type="entry name" value="Alpha/beta_knot_MTases"/>
</dbReference>
<dbReference type="EC" id="2.1.1.34" evidence="9"/>
<dbReference type="Proteomes" id="UP000005204">
    <property type="component" value="Unassembled WGS sequence"/>
</dbReference>
<comment type="catalytic activity">
    <reaction evidence="7">
        <text>guanosine(18) in tRNA + S-adenosyl-L-methionine = 2'-O-methylguanosine(18) in tRNA + S-adenosyl-L-homocysteine + H(+)</text>
        <dbReference type="Rhea" id="RHEA:20077"/>
        <dbReference type="Rhea" id="RHEA-COMP:10190"/>
        <dbReference type="Rhea" id="RHEA-COMP:10192"/>
        <dbReference type="ChEBI" id="CHEBI:15378"/>
        <dbReference type="ChEBI" id="CHEBI:57856"/>
        <dbReference type="ChEBI" id="CHEBI:59789"/>
        <dbReference type="ChEBI" id="CHEBI:74269"/>
        <dbReference type="ChEBI" id="CHEBI:74445"/>
        <dbReference type="EC" id="2.1.1.34"/>
    </reaction>
    <physiologicalReaction direction="left-to-right" evidence="7">
        <dbReference type="Rhea" id="RHEA:20078"/>
    </physiologicalReaction>
</comment>
<reference evidence="14" key="1">
    <citation type="journal article" date="2008" name="Insect Biochem. Mol. Biol.">
        <title>The genome of a lepidopteran model insect, the silkworm Bombyx mori.</title>
        <authorList>
            <consortium name="International Silkworm Genome Consortium"/>
        </authorList>
    </citation>
    <scope>NUCLEOTIDE SEQUENCE [LARGE SCALE GENOMIC DNA]</scope>
    <source>
        <strain evidence="14">p50T</strain>
    </source>
</reference>
<evidence type="ECO:0000256" key="5">
    <source>
        <dbReference type="ARBA" id="ARBA00022884"/>
    </source>
</evidence>